<keyword evidence="2" id="KW-1133">Transmembrane helix</keyword>
<name>A0A0F9ZIX9_9BACT</name>
<keyword evidence="2" id="KW-0472">Membrane</keyword>
<dbReference type="GO" id="GO:0045493">
    <property type="term" value="P:xylan catabolic process"/>
    <property type="evidence" value="ECO:0007669"/>
    <property type="project" value="UniProtKB-KW"/>
</dbReference>
<dbReference type="EMBL" id="LBOW01000012">
    <property type="protein sequence ID" value="KKP44069.1"/>
    <property type="molecule type" value="Genomic_DNA"/>
</dbReference>
<gene>
    <name evidence="4" type="ORF">UR35_C0012G0026</name>
</gene>
<evidence type="ECO:0000313" key="4">
    <source>
        <dbReference type="EMBL" id="KKP44069.1"/>
    </source>
</evidence>
<keyword evidence="4" id="KW-0326">Glycosidase</keyword>
<dbReference type="InterPro" id="IPR036415">
    <property type="entry name" value="Lamin_tail_dom_sf"/>
</dbReference>
<keyword evidence="4" id="KW-0378">Hydrolase</keyword>
<comment type="caution">
    <text evidence="4">The sequence shown here is derived from an EMBL/GenBank/DDBJ whole genome shotgun (WGS) entry which is preliminary data.</text>
</comment>
<dbReference type="Proteomes" id="UP000034778">
    <property type="component" value="Unassembled WGS sequence"/>
</dbReference>
<keyword evidence="4" id="KW-0119">Carbohydrate metabolism</keyword>
<evidence type="ECO:0000256" key="2">
    <source>
        <dbReference type="SAM" id="Phobius"/>
    </source>
</evidence>
<sequence>MYSKYKIIFLIISILFFVFPSLIYAQVLINEFLPDSTTEWIELYNASSSAEYIKNYYLDDDTDFLNDSGSSTKKILTTINLSNPSFPYFETSSFLNNSGDFVVLFDSDGLIVDQYQFNSNPGQDMTFGRYPDGTGSFFLLPYSTKADANPAPATSTPTITPTQTATSTAIATSTPTKTATAVPTPTKTATAKPTSTPTPTESGQAEIPEFIVSETKTPTSEGLVAGASTSKKPLFLSILFIVSGTAFLGYGGYLIYNNKHGKKDSGQ</sequence>
<keyword evidence="4" id="KW-0858">Xylan degradation</keyword>
<reference evidence="4 5" key="1">
    <citation type="journal article" date="2015" name="Nature">
        <title>rRNA introns, odd ribosomes, and small enigmatic genomes across a large radiation of phyla.</title>
        <authorList>
            <person name="Brown C.T."/>
            <person name="Hug L.A."/>
            <person name="Thomas B.C."/>
            <person name="Sharon I."/>
            <person name="Castelle C.J."/>
            <person name="Singh A."/>
            <person name="Wilkins M.J."/>
            <person name="Williams K.H."/>
            <person name="Banfield J.F."/>
        </authorList>
    </citation>
    <scope>NUCLEOTIDE SEQUENCE [LARGE SCALE GENOMIC DNA]</scope>
</reference>
<evidence type="ECO:0000313" key="5">
    <source>
        <dbReference type="Proteomes" id="UP000034778"/>
    </source>
</evidence>
<evidence type="ECO:0000259" key="3">
    <source>
        <dbReference type="Pfam" id="PF00932"/>
    </source>
</evidence>
<evidence type="ECO:0000256" key="1">
    <source>
        <dbReference type="SAM" id="MobiDB-lite"/>
    </source>
</evidence>
<feature type="region of interest" description="Disordered" evidence="1">
    <location>
        <begin position="149"/>
        <end position="204"/>
    </location>
</feature>
<dbReference type="GO" id="GO:0016798">
    <property type="term" value="F:hydrolase activity, acting on glycosyl bonds"/>
    <property type="evidence" value="ECO:0007669"/>
    <property type="project" value="UniProtKB-KW"/>
</dbReference>
<dbReference type="STRING" id="1618566.UR35_C0012G0026"/>
<dbReference type="SUPFAM" id="SSF74853">
    <property type="entry name" value="Lamin A/C globular tail domain"/>
    <property type="match status" value="1"/>
</dbReference>
<keyword evidence="4" id="KW-0624">Polysaccharide degradation</keyword>
<organism evidence="4 5">
    <name type="scientific">Candidatus Woesebacteria bacterium GW2011_GWB1_33_22</name>
    <dbReference type="NCBI Taxonomy" id="1618566"/>
    <lineage>
        <taxon>Bacteria</taxon>
        <taxon>Candidatus Woeseibacteriota</taxon>
    </lineage>
</organism>
<accession>A0A0F9ZIX9</accession>
<dbReference type="Pfam" id="PF00932">
    <property type="entry name" value="LTD"/>
    <property type="match status" value="1"/>
</dbReference>
<dbReference type="InterPro" id="IPR001322">
    <property type="entry name" value="Lamin_tail_dom"/>
</dbReference>
<dbReference type="AlphaFoldDB" id="A0A0F9ZIX9"/>
<keyword evidence="2" id="KW-0812">Transmembrane</keyword>
<feature type="transmembrane region" description="Helical" evidence="2">
    <location>
        <begin position="234"/>
        <end position="256"/>
    </location>
</feature>
<feature type="domain" description="LTD" evidence="3">
    <location>
        <begin position="25"/>
        <end position="117"/>
    </location>
</feature>
<proteinExistence type="predicted"/>
<feature type="compositionally biased region" description="Low complexity" evidence="1">
    <location>
        <begin position="150"/>
        <end position="200"/>
    </location>
</feature>
<protein>
    <submittedName>
        <fullName evidence="4">Family 10 xylanase</fullName>
    </submittedName>
</protein>
<dbReference type="PATRIC" id="fig|1618566.3.peg.876"/>